<reference evidence="9" key="1">
    <citation type="journal article" date="2014" name="Int. J. Syst. Evol. Microbiol.">
        <title>Complete genome sequence of Corynebacterium casei LMG S-19264T (=DSM 44701T), isolated from a smear-ripened cheese.</title>
        <authorList>
            <consortium name="US DOE Joint Genome Institute (JGI-PGF)"/>
            <person name="Walter F."/>
            <person name="Albersmeier A."/>
            <person name="Kalinowski J."/>
            <person name="Ruckert C."/>
        </authorList>
    </citation>
    <scope>NUCLEOTIDE SEQUENCE</scope>
    <source>
        <strain evidence="9">KCTC 32255</strain>
    </source>
</reference>
<comment type="caution">
    <text evidence="9">The sequence shown here is derived from an EMBL/GenBank/DDBJ whole genome shotgun (WGS) entry which is preliminary data.</text>
</comment>
<feature type="transmembrane region" description="Helical" evidence="7">
    <location>
        <begin position="195"/>
        <end position="213"/>
    </location>
</feature>
<dbReference type="GO" id="GO:0009246">
    <property type="term" value="P:enterobacterial common antigen biosynthetic process"/>
    <property type="evidence" value="ECO:0007669"/>
    <property type="project" value="TreeGrafter"/>
</dbReference>
<dbReference type="Pfam" id="PF01757">
    <property type="entry name" value="Acyl_transf_3"/>
    <property type="match status" value="1"/>
</dbReference>
<keyword evidence="6 7" id="KW-0472">Membrane</keyword>
<dbReference type="EMBL" id="BMZA01000002">
    <property type="protein sequence ID" value="GGY96700.1"/>
    <property type="molecule type" value="Genomic_DNA"/>
</dbReference>
<dbReference type="AlphaFoldDB" id="A0A918UEG5"/>
<evidence type="ECO:0000256" key="6">
    <source>
        <dbReference type="ARBA" id="ARBA00023136"/>
    </source>
</evidence>
<gene>
    <name evidence="9" type="ORF">GCM10011614_09480</name>
</gene>
<dbReference type="PANTHER" id="PTHR40074:SF2">
    <property type="entry name" value="O-ACETYLTRANSFERASE WECH"/>
    <property type="match status" value="1"/>
</dbReference>
<feature type="transmembrane region" description="Helical" evidence="7">
    <location>
        <begin position="39"/>
        <end position="56"/>
    </location>
</feature>
<keyword evidence="3" id="KW-1003">Cell membrane</keyword>
<evidence type="ECO:0000256" key="4">
    <source>
        <dbReference type="ARBA" id="ARBA00022692"/>
    </source>
</evidence>
<feature type="transmembrane region" description="Helical" evidence="7">
    <location>
        <begin position="289"/>
        <end position="308"/>
    </location>
</feature>
<feature type="transmembrane region" description="Helical" evidence="7">
    <location>
        <begin position="12"/>
        <end position="33"/>
    </location>
</feature>
<keyword evidence="4 7" id="KW-0812">Transmembrane</keyword>
<evidence type="ECO:0000313" key="9">
    <source>
        <dbReference type="EMBL" id="GGY96700.1"/>
    </source>
</evidence>
<evidence type="ECO:0000313" key="10">
    <source>
        <dbReference type="Proteomes" id="UP000648075"/>
    </source>
</evidence>
<dbReference type="Proteomes" id="UP000648075">
    <property type="component" value="Unassembled WGS sequence"/>
</dbReference>
<dbReference type="GO" id="GO:0005886">
    <property type="term" value="C:plasma membrane"/>
    <property type="evidence" value="ECO:0007669"/>
    <property type="project" value="UniProtKB-SubCell"/>
</dbReference>
<dbReference type="InterPro" id="IPR002656">
    <property type="entry name" value="Acyl_transf_3_dom"/>
</dbReference>
<feature type="transmembrane region" description="Helical" evidence="7">
    <location>
        <begin position="76"/>
        <end position="95"/>
    </location>
</feature>
<evidence type="ECO:0000256" key="3">
    <source>
        <dbReference type="ARBA" id="ARBA00022475"/>
    </source>
</evidence>
<feature type="transmembrane region" description="Helical" evidence="7">
    <location>
        <begin position="162"/>
        <end position="183"/>
    </location>
</feature>
<keyword evidence="5 7" id="KW-1133">Transmembrane helix</keyword>
<name>A0A918UEG5_9SPHN</name>
<evidence type="ECO:0000256" key="2">
    <source>
        <dbReference type="ARBA" id="ARBA00007400"/>
    </source>
</evidence>
<protein>
    <recommendedName>
        <fullName evidence="8">Acyltransferase 3 domain-containing protein</fullName>
    </recommendedName>
</protein>
<evidence type="ECO:0000256" key="7">
    <source>
        <dbReference type="SAM" id="Phobius"/>
    </source>
</evidence>
<feature type="domain" description="Acyltransferase 3" evidence="8">
    <location>
        <begin position="6"/>
        <end position="308"/>
    </location>
</feature>
<feature type="transmembrane region" description="Helical" evidence="7">
    <location>
        <begin position="133"/>
        <end position="156"/>
    </location>
</feature>
<reference evidence="9" key="2">
    <citation type="submission" date="2020-09" db="EMBL/GenBank/DDBJ databases">
        <authorList>
            <person name="Sun Q."/>
            <person name="Kim S."/>
        </authorList>
    </citation>
    <scope>NUCLEOTIDE SEQUENCE</scope>
    <source>
        <strain evidence="9">KCTC 32255</strain>
    </source>
</reference>
<feature type="transmembrane region" description="Helical" evidence="7">
    <location>
        <begin position="107"/>
        <end position="126"/>
    </location>
</feature>
<keyword evidence="10" id="KW-1185">Reference proteome</keyword>
<comment type="similarity">
    <text evidence="2">Belongs to the acyltransferase 3 family.</text>
</comment>
<proteinExistence type="inferred from homology"/>
<accession>A0A918UEG5</accession>
<evidence type="ECO:0000256" key="1">
    <source>
        <dbReference type="ARBA" id="ARBA00004651"/>
    </source>
</evidence>
<organism evidence="9 10">
    <name type="scientific">Novosphingobium colocasiae</name>
    <dbReference type="NCBI Taxonomy" id="1256513"/>
    <lineage>
        <taxon>Bacteria</taxon>
        <taxon>Pseudomonadati</taxon>
        <taxon>Pseudomonadota</taxon>
        <taxon>Alphaproteobacteria</taxon>
        <taxon>Sphingomonadales</taxon>
        <taxon>Sphingomonadaceae</taxon>
        <taxon>Novosphingobium</taxon>
    </lineage>
</organism>
<feature type="transmembrane region" description="Helical" evidence="7">
    <location>
        <begin position="225"/>
        <end position="243"/>
    </location>
</feature>
<comment type="subcellular location">
    <subcellularLocation>
        <location evidence="1">Cell membrane</location>
        <topology evidence="1">Multi-pass membrane protein</topology>
    </subcellularLocation>
</comment>
<evidence type="ECO:0000256" key="5">
    <source>
        <dbReference type="ARBA" id="ARBA00022989"/>
    </source>
</evidence>
<dbReference type="PANTHER" id="PTHR40074">
    <property type="entry name" value="O-ACETYLTRANSFERASE WECH"/>
    <property type="match status" value="1"/>
</dbReference>
<evidence type="ECO:0000259" key="8">
    <source>
        <dbReference type="Pfam" id="PF01757"/>
    </source>
</evidence>
<dbReference type="GO" id="GO:0016413">
    <property type="term" value="F:O-acetyltransferase activity"/>
    <property type="evidence" value="ECO:0007669"/>
    <property type="project" value="TreeGrafter"/>
</dbReference>
<sequence>MGREVGIDALRIIAALAVVLIHVHYELVPGAALQPWLRAPARFAVPTFFALSGYFLSDSHGLPNGAARRIPRIVRIFALACLLYLPFALIQHRAFDPLSLLTAGTWLHLWFLPALAVGLAGADLVARLPAPKVWFWLLSAGLLAGLMISDATSILAGSTDEAARRTVVIFRFLQALPMLWIGFRLARANMAFRTGLLAFLGGVMLLVAQLLWYRGQGVIDANPEFPVGVLPITIGLIAMARHASASLDAKPLLAQLGGRLTLPLYLLHPMAIVVLDRACMALHGRSDLMVWAETVLLGPAMLAGLWLLDRYAPKAVDALNGSFTRTRPAPVT</sequence>